<evidence type="ECO:0000313" key="2">
    <source>
        <dbReference type="EMBL" id="OAD61785.1"/>
    </source>
</evidence>
<feature type="region of interest" description="Disordered" evidence="1">
    <location>
        <begin position="82"/>
        <end position="151"/>
    </location>
</feature>
<evidence type="ECO:0000256" key="1">
    <source>
        <dbReference type="SAM" id="MobiDB-lite"/>
    </source>
</evidence>
<proteinExistence type="predicted"/>
<protein>
    <submittedName>
        <fullName evidence="2">Uncharacterized protein</fullName>
    </submittedName>
</protein>
<feature type="compositionally biased region" description="Low complexity" evidence="1">
    <location>
        <begin position="186"/>
        <end position="199"/>
    </location>
</feature>
<keyword evidence="3" id="KW-1185">Reference proteome</keyword>
<name>A0A310SU37_9HYME</name>
<feature type="compositionally biased region" description="Basic and acidic residues" evidence="1">
    <location>
        <begin position="102"/>
        <end position="111"/>
    </location>
</feature>
<dbReference type="AlphaFoldDB" id="A0A310SU37"/>
<organism evidence="2 3">
    <name type="scientific">Eufriesea mexicana</name>
    <dbReference type="NCBI Taxonomy" id="516756"/>
    <lineage>
        <taxon>Eukaryota</taxon>
        <taxon>Metazoa</taxon>
        <taxon>Ecdysozoa</taxon>
        <taxon>Arthropoda</taxon>
        <taxon>Hexapoda</taxon>
        <taxon>Insecta</taxon>
        <taxon>Pterygota</taxon>
        <taxon>Neoptera</taxon>
        <taxon>Endopterygota</taxon>
        <taxon>Hymenoptera</taxon>
        <taxon>Apocrita</taxon>
        <taxon>Aculeata</taxon>
        <taxon>Apoidea</taxon>
        <taxon>Anthophila</taxon>
        <taxon>Apidae</taxon>
        <taxon>Eufriesea</taxon>
    </lineage>
</organism>
<feature type="region of interest" description="Disordered" evidence="1">
    <location>
        <begin position="245"/>
        <end position="268"/>
    </location>
</feature>
<dbReference type="EMBL" id="KQ760133">
    <property type="protein sequence ID" value="OAD61785.1"/>
    <property type="molecule type" value="Genomic_DNA"/>
</dbReference>
<reference evidence="2 3" key="1">
    <citation type="submission" date="2015-07" db="EMBL/GenBank/DDBJ databases">
        <title>The genome of Eufriesea mexicana.</title>
        <authorList>
            <person name="Pan H."/>
            <person name="Kapheim K."/>
        </authorList>
    </citation>
    <scope>NUCLEOTIDE SEQUENCE [LARGE SCALE GENOMIC DNA]</scope>
    <source>
        <strain evidence="2">0111107269</strain>
        <tissue evidence="2">Whole body</tissue>
    </source>
</reference>
<evidence type="ECO:0000313" key="3">
    <source>
        <dbReference type="Proteomes" id="UP000250275"/>
    </source>
</evidence>
<dbReference type="Proteomes" id="UP000250275">
    <property type="component" value="Unassembled WGS sequence"/>
</dbReference>
<gene>
    <name evidence="2" type="ORF">WN48_07899</name>
</gene>
<feature type="region of interest" description="Disordered" evidence="1">
    <location>
        <begin position="186"/>
        <end position="211"/>
    </location>
</feature>
<accession>A0A310SU37</accession>
<sequence length="268" mass="28696">MGAANTYMYTYKYHGVVPGPVVARVAGLGFRCCNTGGGMDKSFMRWVLIIAETEAGIAFGEVEAAIASEAGGPVAALVAAADVGEPEDEERETWNGRKRRDERRGEGRYESIRSVGHFVGGSSRPSVPQLPPGGVEATESTPSGERMVRRRRGTEEGLKIARKSSREVRRAGRAMEIGGAAMQRMAAAGGPGPLSLQGPPRQPHDLPTKGIASVEGGWRRIDEGLGGNHQPIRVQMFSYGDYKPFPPSAGRLPGVLGRMGPVQREEQE</sequence>